<comment type="caution">
    <text evidence="5">The sequence shown here is derived from an EMBL/GenBank/DDBJ whole genome shotgun (WGS) entry which is preliminary data.</text>
</comment>
<dbReference type="GO" id="GO:0051213">
    <property type="term" value="F:dioxygenase activity"/>
    <property type="evidence" value="ECO:0007669"/>
    <property type="project" value="UniProtKB-KW"/>
</dbReference>
<accession>A0A502CCB9</accession>
<dbReference type="PANTHER" id="PTHR46332">
    <property type="entry name" value="ASPARTATE BETA-HYDROXYLASE DOMAIN-CONTAINING PROTEIN 2"/>
    <property type="match status" value="1"/>
</dbReference>
<reference evidence="5 6" key="1">
    <citation type="journal article" date="2019" name="Environ. Microbiol.">
        <title>Species interactions and distinct microbial communities in high Arctic permafrost affected cryosols are associated with the CH4 and CO2 gas fluxes.</title>
        <authorList>
            <person name="Altshuler I."/>
            <person name="Hamel J."/>
            <person name="Turney S."/>
            <person name="Magnuson E."/>
            <person name="Levesque R."/>
            <person name="Greer C."/>
            <person name="Whyte L.G."/>
        </authorList>
    </citation>
    <scope>NUCLEOTIDE SEQUENCE [LARGE SCALE GENOMIC DNA]</scope>
    <source>
        <strain evidence="5 6">S5.1</strain>
    </source>
</reference>
<gene>
    <name evidence="5" type="ORF">EAH84_11970</name>
</gene>
<keyword evidence="3" id="KW-0560">Oxidoreductase</keyword>
<organism evidence="5 6">
    <name type="scientific">Sphingomonas oligophenolica</name>
    <dbReference type="NCBI Taxonomy" id="301154"/>
    <lineage>
        <taxon>Bacteria</taxon>
        <taxon>Pseudomonadati</taxon>
        <taxon>Pseudomonadota</taxon>
        <taxon>Alphaproteobacteria</taxon>
        <taxon>Sphingomonadales</taxon>
        <taxon>Sphingomonadaceae</taxon>
        <taxon>Sphingomonas</taxon>
    </lineage>
</organism>
<evidence type="ECO:0000259" key="4">
    <source>
        <dbReference type="Pfam" id="PF05118"/>
    </source>
</evidence>
<dbReference type="GO" id="GO:0016020">
    <property type="term" value="C:membrane"/>
    <property type="evidence" value="ECO:0007669"/>
    <property type="project" value="TreeGrafter"/>
</dbReference>
<dbReference type="InterPro" id="IPR027443">
    <property type="entry name" value="IPNS-like_sf"/>
</dbReference>
<evidence type="ECO:0000256" key="2">
    <source>
        <dbReference type="ARBA" id="ARBA00022964"/>
    </source>
</evidence>
<evidence type="ECO:0000256" key="1">
    <source>
        <dbReference type="ARBA" id="ARBA00007730"/>
    </source>
</evidence>
<dbReference type="RefSeq" id="WP_140872256.1">
    <property type="nucleotide sequence ID" value="NZ_RCZK01000010.1"/>
</dbReference>
<dbReference type="InterPro" id="IPR051821">
    <property type="entry name" value="Asp/Asn_beta-hydroxylase"/>
</dbReference>
<keyword evidence="2" id="KW-0223">Dioxygenase</keyword>
<dbReference type="InterPro" id="IPR011990">
    <property type="entry name" value="TPR-like_helical_dom_sf"/>
</dbReference>
<dbReference type="Pfam" id="PF05118">
    <property type="entry name" value="Asp_Arg_Hydrox"/>
    <property type="match status" value="1"/>
</dbReference>
<comment type="similarity">
    <text evidence="1">Belongs to the aspartyl/asparaginyl beta-hydroxylase family.</text>
</comment>
<feature type="domain" description="Aspartyl/asparaginy/proline hydroxylase" evidence="4">
    <location>
        <begin position="239"/>
        <end position="403"/>
    </location>
</feature>
<dbReference type="SUPFAM" id="SSF51197">
    <property type="entry name" value="Clavaminate synthase-like"/>
    <property type="match status" value="1"/>
</dbReference>
<dbReference type="SUPFAM" id="SSF48452">
    <property type="entry name" value="TPR-like"/>
    <property type="match status" value="1"/>
</dbReference>
<name>A0A502CCB9_9SPHN</name>
<dbReference type="EMBL" id="RCZK01000010">
    <property type="protein sequence ID" value="TPG10797.1"/>
    <property type="molecule type" value="Genomic_DNA"/>
</dbReference>
<dbReference type="InterPro" id="IPR007803">
    <property type="entry name" value="Asp/Arg/Pro-Hydrxlase"/>
</dbReference>
<evidence type="ECO:0000313" key="5">
    <source>
        <dbReference type="EMBL" id="TPG10797.1"/>
    </source>
</evidence>
<dbReference type="Gene3D" id="2.60.120.330">
    <property type="entry name" value="B-lactam Antibiotic, Isopenicillin N Synthase, Chain"/>
    <property type="match status" value="1"/>
</dbReference>
<dbReference type="AlphaFoldDB" id="A0A502CCB9"/>
<sequence length="432" mass="47803">MAHQPTIDAHIAALLQEAGQERQGGELTRAQTLYHSILAMDSAQAVALNALGMMALDAQDPATAAGWFTRATEADPSAPPLWLNLATATRAQRDERGERYALEQALAIDRRHVMANYRIAELFERIGEEHRAFEHWQGLATMLAAVRNESPQLADILAQARARSAAYATMMTRELDGALASGCATHSDVDRRRVEACVDAMVGRRRIYANECHGVHFPFLPADEFFAREHFPWLAAIEAETDAIRAECQGLLASPDEGFQPYVTLAPGSPENLWTPLDGSTQWRSRHLWRHGKRIDDVCERCPRTAAAIDAIPRAHLAGRMPTAFFSILSPRTRLPAHTGVSNVRAIVHLPLIVPRGCGFRVGGETRAWRVGEAFVFDDTIEHEAWNDSDAVRAVLIFDVWNPHLTVPEQTMLQELFATMRSLGVGASNLVD</sequence>
<protein>
    <recommendedName>
        <fullName evidence="4">Aspartyl/asparaginy/proline hydroxylase domain-containing protein</fullName>
    </recommendedName>
</protein>
<dbReference type="OrthoDB" id="21665at2"/>
<evidence type="ECO:0000313" key="6">
    <source>
        <dbReference type="Proteomes" id="UP000318413"/>
    </source>
</evidence>
<dbReference type="PANTHER" id="PTHR46332:SF5">
    <property type="entry name" value="ASPARTATE BETA-HYDROXYLASE DOMAIN CONTAINING 2"/>
    <property type="match status" value="1"/>
</dbReference>
<keyword evidence="6" id="KW-1185">Reference proteome</keyword>
<dbReference type="Proteomes" id="UP000318413">
    <property type="component" value="Unassembled WGS sequence"/>
</dbReference>
<dbReference type="Gene3D" id="1.25.40.10">
    <property type="entry name" value="Tetratricopeptide repeat domain"/>
    <property type="match status" value="1"/>
</dbReference>
<proteinExistence type="inferred from homology"/>
<evidence type="ECO:0000256" key="3">
    <source>
        <dbReference type="ARBA" id="ARBA00023002"/>
    </source>
</evidence>